<dbReference type="PANTHER" id="PTHR19134:SF531">
    <property type="entry name" value="TYROSINE-PROTEIN PHOSPHATASE LAR"/>
    <property type="match status" value="1"/>
</dbReference>
<dbReference type="PROSITE" id="PS00383">
    <property type="entry name" value="TYR_PHOSPHATASE_1"/>
    <property type="match status" value="1"/>
</dbReference>
<dbReference type="InterPro" id="IPR000387">
    <property type="entry name" value="Tyr_Pase_dom"/>
</dbReference>
<dbReference type="Pfam" id="PF00102">
    <property type="entry name" value="Y_phosphatase"/>
    <property type="match status" value="2"/>
</dbReference>
<name>A0A914XWI7_9BILA</name>
<feature type="region of interest" description="Disordered" evidence="5">
    <location>
        <begin position="110"/>
        <end position="129"/>
    </location>
</feature>
<dbReference type="FunFam" id="3.90.190.10:FF:000088">
    <property type="entry name" value="Receptor protein-tyrosine phosphatase LAR"/>
    <property type="match status" value="1"/>
</dbReference>
<accession>A0A914XWI7</accession>
<protein>
    <recommendedName>
        <fullName evidence="1">protein-tyrosine-phosphatase</fullName>
        <ecNumber evidence="1">3.1.3.48</ecNumber>
    </recommendedName>
</protein>
<evidence type="ECO:0000256" key="4">
    <source>
        <dbReference type="ARBA" id="ARBA00051722"/>
    </source>
</evidence>
<feature type="domain" description="Tyrosine specific protein phosphatases" evidence="8">
    <location>
        <begin position="909"/>
        <end position="982"/>
    </location>
</feature>
<dbReference type="PANTHER" id="PTHR19134">
    <property type="entry name" value="RECEPTOR-TYPE TYROSINE-PROTEIN PHOSPHATASE"/>
    <property type="match status" value="1"/>
</dbReference>
<feature type="compositionally biased region" description="Acidic residues" evidence="5">
    <location>
        <begin position="115"/>
        <end position="129"/>
    </location>
</feature>
<feature type="domain" description="Tyrosine-protein phosphatase" evidence="7">
    <location>
        <begin position="732"/>
        <end position="991"/>
    </location>
</feature>
<dbReference type="PRINTS" id="PR00700">
    <property type="entry name" value="PRTYPHPHTASE"/>
</dbReference>
<reference evidence="10" key="1">
    <citation type="submission" date="2022-11" db="UniProtKB">
        <authorList>
            <consortium name="WormBaseParasite"/>
        </authorList>
    </citation>
    <scope>IDENTIFICATION</scope>
</reference>
<sequence length="1004" mass="114701">MDYTFQVGVISLQDGTVYWPKELKIRTDPSGPPFVDTPEFLESRHPGTAQIKIKCASEEYGPISHYWIIVVPGNFTKDDVLNIDSQNLEKSTLAMKPKISLAAPIAKKVKKAVSDEDDNDDNDDDDEEEFLTEKVKRALEEEMLEASEYVADESLINDSGISSNDEEAPPKKTTPRNKRYLHESKRKLDGIYIAAKIESQEMRQLVKEDKTFVLGDGKSYHGYLNHPLDSNNRYSLMMRAFAQNPENQRQKDRPFEYRAPMQEPIAKLHTDSLLSESFSIRSATAVIGKGNSSITWIIIGIVMLMFLSMFACLIGWRFRTKRKGTRITRHPSITKVALPNNGYGNGNIHEASKLLDAYGRPVINGYEMNSNNINMDTSMVDMYPSLPNGSSTTQNGGNYPTVQLPLPINSSLTAMTGNEIARGAIPIAELGKHIDRLKINNNDLFVKEFESIDGGQHFTWDHCLQEMNRIKNRYANVQTYDHSRVILEQQDNISCSDYINANYVDGYRRSHAYIATQGPLPETFNDFWRMVWEQNSNIIVMLTNLQEGSRPKCDQYWPNRDKTKYGHIIVTIVDTLELAHYTIRTFKIENLAEKQSREVKHLQYTAWPDHGVPDHPTPFLMFLKRVKALATPNAGPIISHCSAGIGRTGAFIAIDCMLERLRHENTVDIYECVTQLRAQRAYMVQTDDQYIFIHDAVLDAAQSGSTEVPSSKLHHHMSRLLQYHPAGQTTDLEVEFSTLGRLKTLNSQCKIANLPENREKNRNSNVLPFDSTRVILEKINNIKGTDYINASWVDGYRQRCAYIATQAPTELTINDFWRMIWEKNSCIIVMLTKLRENGRERCAEYWPTDGPIQVDSLIIEPMIDYDMNYYILRESKIFDQITGDRRTIRQFHFVEWPDQGVPREAGSFNDFVHQVHKTKSDFGITGPITVHCSNGAGRTGVFIATGIITDRMNLEHVVDIFTTVKLLRTERQNMVETKEEYQFCYSAAAEYLSNVEDINDQQYQ</sequence>
<evidence type="ECO:0000313" key="10">
    <source>
        <dbReference type="WBParaSite" id="PSU_v2.g11594.t1"/>
    </source>
</evidence>
<keyword evidence="6" id="KW-0472">Membrane</keyword>
<evidence type="ECO:0000256" key="6">
    <source>
        <dbReference type="SAM" id="Phobius"/>
    </source>
</evidence>
<dbReference type="InterPro" id="IPR029021">
    <property type="entry name" value="Prot-tyrosine_phosphatase-like"/>
</dbReference>
<keyword evidence="2" id="KW-0378">Hydrolase</keyword>
<keyword evidence="3" id="KW-0904">Protein phosphatase</keyword>
<keyword evidence="9" id="KW-1185">Reference proteome</keyword>
<organism evidence="9 10">
    <name type="scientific">Panagrolaimus superbus</name>
    <dbReference type="NCBI Taxonomy" id="310955"/>
    <lineage>
        <taxon>Eukaryota</taxon>
        <taxon>Metazoa</taxon>
        <taxon>Ecdysozoa</taxon>
        <taxon>Nematoda</taxon>
        <taxon>Chromadorea</taxon>
        <taxon>Rhabditida</taxon>
        <taxon>Tylenchina</taxon>
        <taxon>Panagrolaimomorpha</taxon>
        <taxon>Panagrolaimoidea</taxon>
        <taxon>Panagrolaimidae</taxon>
        <taxon>Panagrolaimus</taxon>
    </lineage>
</organism>
<dbReference type="PROSITE" id="PS50056">
    <property type="entry name" value="TYR_PHOSPHATASE_2"/>
    <property type="match status" value="2"/>
</dbReference>
<dbReference type="Gene3D" id="3.90.190.10">
    <property type="entry name" value="Protein tyrosine phosphatase superfamily"/>
    <property type="match status" value="2"/>
</dbReference>
<keyword evidence="6" id="KW-1133">Transmembrane helix</keyword>
<dbReference type="InterPro" id="IPR016130">
    <property type="entry name" value="Tyr_Pase_AS"/>
</dbReference>
<keyword evidence="6" id="KW-0812">Transmembrane</keyword>
<dbReference type="AlphaFoldDB" id="A0A914XWI7"/>
<dbReference type="EC" id="3.1.3.48" evidence="1"/>
<evidence type="ECO:0000313" key="9">
    <source>
        <dbReference type="Proteomes" id="UP000887577"/>
    </source>
</evidence>
<dbReference type="GO" id="GO:0045202">
    <property type="term" value="C:synapse"/>
    <property type="evidence" value="ECO:0007669"/>
    <property type="project" value="UniProtKB-ARBA"/>
</dbReference>
<proteinExistence type="predicted"/>
<comment type="catalytic activity">
    <reaction evidence="4">
        <text>O-phospho-L-tyrosyl-[protein] + H2O = L-tyrosyl-[protein] + phosphate</text>
        <dbReference type="Rhea" id="RHEA:10684"/>
        <dbReference type="Rhea" id="RHEA-COMP:10136"/>
        <dbReference type="Rhea" id="RHEA-COMP:20101"/>
        <dbReference type="ChEBI" id="CHEBI:15377"/>
        <dbReference type="ChEBI" id="CHEBI:43474"/>
        <dbReference type="ChEBI" id="CHEBI:46858"/>
        <dbReference type="ChEBI" id="CHEBI:61978"/>
        <dbReference type="EC" id="3.1.3.48"/>
    </reaction>
</comment>
<feature type="region of interest" description="Disordered" evidence="5">
    <location>
        <begin position="155"/>
        <end position="176"/>
    </location>
</feature>
<feature type="domain" description="Tyrosine specific protein phosphatases" evidence="8">
    <location>
        <begin position="620"/>
        <end position="691"/>
    </location>
</feature>
<dbReference type="FunFam" id="3.90.190.10:FF:000102">
    <property type="entry name" value="Receptor-type tyrosine-protein phosphatase"/>
    <property type="match status" value="1"/>
</dbReference>
<dbReference type="InterPro" id="IPR003595">
    <property type="entry name" value="Tyr_Pase_cat"/>
</dbReference>
<evidence type="ECO:0000259" key="8">
    <source>
        <dbReference type="PROSITE" id="PS50056"/>
    </source>
</evidence>
<evidence type="ECO:0000259" key="7">
    <source>
        <dbReference type="PROSITE" id="PS50055"/>
    </source>
</evidence>
<evidence type="ECO:0000256" key="2">
    <source>
        <dbReference type="ARBA" id="ARBA00022801"/>
    </source>
</evidence>
<dbReference type="InterPro" id="IPR000242">
    <property type="entry name" value="PTP_cat"/>
</dbReference>
<dbReference type="PROSITE" id="PS50055">
    <property type="entry name" value="TYR_PHOSPHATASE_PTP"/>
    <property type="match status" value="2"/>
</dbReference>
<dbReference type="SMART" id="SM00404">
    <property type="entry name" value="PTPc_motif"/>
    <property type="match status" value="2"/>
</dbReference>
<evidence type="ECO:0000256" key="5">
    <source>
        <dbReference type="SAM" id="MobiDB-lite"/>
    </source>
</evidence>
<feature type="domain" description="Tyrosine-protein phosphatase" evidence="7">
    <location>
        <begin position="445"/>
        <end position="700"/>
    </location>
</feature>
<dbReference type="Proteomes" id="UP000887577">
    <property type="component" value="Unplaced"/>
</dbReference>
<dbReference type="SUPFAM" id="SSF52799">
    <property type="entry name" value="(Phosphotyrosine protein) phosphatases II"/>
    <property type="match status" value="2"/>
</dbReference>
<evidence type="ECO:0000256" key="1">
    <source>
        <dbReference type="ARBA" id="ARBA00013064"/>
    </source>
</evidence>
<dbReference type="SMART" id="SM00194">
    <property type="entry name" value="PTPc"/>
    <property type="match status" value="2"/>
</dbReference>
<feature type="transmembrane region" description="Helical" evidence="6">
    <location>
        <begin position="294"/>
        <end position="316"/>
    </location>
</feature>
<dbReference type="WBParaSite" id="PSU_v2.g11594.t1">
    <property type="protein sequence ID" value="PSU_v2.g11594.t1"/>
    <property type="gene ID" value="PSU_v2.g11594"/>
</dbReference>
<evidence type="ECO:0000256" key="3">
    <source>
        <dbReference type="ARBA" id="ARBA00022912"/>
    </source>
</evidence>
<dbReference type="GO" id="GO:0004725">
    <property type="term" value="F:protein tyrosine phosphatase activity"/>
    <property type="evidence" value="ECO:0007669"/>
    <property type="project" value="UniProtKB-EC"/>
</dbReference>
<dbReference type="InterPro" id="IPR050348">
    <property type="entry name" value="Protein-Tyr_Phosphatase"/>
</dbReference>